<comment type="similarity">
    <text evidence="4">Belongs to the arginase family.</text>
</comment>
<protein>
    <submittedName>
        <fullName evidence="5">Arginase family protein</fullName>
    </submittedName>
</protein>
<dbReference type="CDD" id="cd09999">
    <property type="entry name" value="Arginase-like_1"/>
    <property type="match status" value="1"/>
</dbReference>
<dbReference type="GO" id="GO:0005737">
    <property type="term" value="C:cytoplasm"/>
    <property type="evidence" value="ECO:0007669"/>
    <property type="project" value="TreeGrafter"/>
</dbReference>
<dbReference type="EMBL" id="RPFW01000011">
    <property type="protein sequence ID" value="TVY99927.1"/>
    <property type="molecule type" value="Genomic_DNA"/>
</dbReference>
<name>A0A6P2BLX1_9ACTN</name>
<dbReference type="Gene3D" id="3.40.800.10">
    <property type="entry name" value="Ureohydrolase domain"/>
    <property type="match status" value="1"/>
</dbReference>
<evidence type="ECO:0000313" key="5">
    <source>
        <dbReference type="EMBL" id="TVY99927.1"/>
    </source>
</evidence>
<dbReference type="PROSITE" id="PS51409">
    <property type="entry name" value="ARGINASE_2"/>
    <property type="match status" value="1"/>
</dbReference>
<proteinExistence type="inferred from homology"/>
<dbReference type="SUPFAM" id="SSF52768">
    <property type="entry name" value="Arginase/deacetylase"/>
    <property type="match status" value="1"/>
</dbReference>
<dbReference type="PANTHER" id="PTHR43782:SF3">
    <property type="entry name" value="ARGINASE"/>
    <property type="match status" value="1"/>
</dbReference>
<keyword evidence="6" id="KW-1185">Reference proteome</keyword>
<dbReference type="Pfam" id="PF00491">
    <property type="entry name" value="Arginase"/>
    <property type="match status" value="1"/>
</dbReference>
<dbReference type="InterPro" id="IPR023696">
    <property type="entry name" value="Ureohydrolase_dom_sf"/>
</dbReference>
<keyword evidence="1" id="KW-0479">Metal-binding</keyword>
<evidence type="ECO:0000256" key="1">
    <source>
        <dbReference type="ARBA" id="ARBA00022723"/>
    </source>
</evidence>
<dbReference type="InterPro" id="IPR006035">
    <property type="entry name" value="Ureohydrolase"/>
</dbReference>
<reference evidence="5 6" key="1">
    <citation type="submission" date="2018-11" db="EMBL/GenBank/DDBJ databases">
        <title>Trebonia kvetii gen.nov., sp.nov., a novel acidophilic actinobacterium, and proposal of the new actinobacterial family Treboniaceae fam. nov.</title>
        <authorList>
            <person name="Rapoport D."/>
            <person name="Sagova-Mareckova M."/>
            <person name="Sedlacek I."/>
            <person name="Provaznik J."/>
            <person name="Kralova S."/>
            <person name="Pavlinic D."/>
            <person name="Benes V."/>
            <person name="Kopecky J."/>
        </authorList>
    </citation>
    <scope>NUCLEOTIDE SEQUENCE [LARGE SCALE GENOMIC DNA]</scope>
    <source>
        <strain evidence="5 6">15Tr583</strain>
    </source>
</reference>
<accession>A0A6P2BLX1</accession>
<dbReference type="AlphaFoldDB" id="A0A6P2BLX1"/>
<gene>
    <name evidence="5" type="ORF">EAS64_40550</name>
</gene>
<dbReference type="PRINTS" id="PR00116">
    <property type="entry name" value="ARGINASE"/>
</dbReference>
<dbReference type="GO" id="GO:0030145">
    <property type="term" value="F:manganese ion binding"/>
    <property type="evidence" value="ECO:0007669"/>
    <property type="project" value="TreeGrafter"/>
</dbReference>
<dbReference type="Proteomes" id="UP000460272">
    <property type="component" value="Unassembled WGS sequence"/>
</dbReference>
<evidence type="ECO:0000256" key="2">
    <source>
        <dbReference type="ARBA" id="ARBA00022801"/>
    </source>
</evidence>
<comment type="caution">
    <text evidence="5">The sequence shown here is derived from an EMBL/GenBank/DDBJ whole genome shotgun (WGS) entry which is preliminary data.</text>
</comment>
<keyword evidence="3" id="KW-0464">Manganese</keyword>
<dbReference type="PANTHER" id="PTHR43782">
    <property type="entry name" value="ARGINASE"/>
    <property type="match status" value="1"/>
</dbReference>
<dbReference type="GO" id="GO:0004053">
    <property type="term" value="F:arginase activity"/>
    <property type="evidence" value="ECO:0007669"/>
    <property type="project" value="TreeGrafter"/>
</dbReference>
<evidence type="ECO:0000256" key="4">
    <source>
        <dbReference type="PROSITE-ProRule" id="PRU00742"/>
    </source>
</evidence>
<organism evidence="5 6">
    <name type="scientific">Trebonia kvetii</name>
    <dbReference type="NCBI Taxonomy" id="2480626"/>
    <lineage>
        <taxon>Bacteria</taxon>
        <taxon>Bacillati</taxon>
        <taxon>Actinomycetota</taxon>
        <taxon>Actinomycetes</taxon>
        <taxon>Streptosporangiales</taxon>
        <taxon>Treboniaceae</taxon>
        <taxon>Trebonia</taxon>
    </lineage>
</organism>
<keyword evidence="2" id="KW-0378">Hydrolase</keyword>
<dbReference type="OrthoDB" id="7331788at2"/>
<dbReference type="RefSeq" id="WP_145862035.1">
    <property type="nucleotide sequence ID" value="NZ_RPFW01000011.1"/>
</dbReference>
<evidence type="ECO:0000256" key="3">
    <source>
        <dbReference type="ARBA" id="ARBA00023211"/>
    </source>
</evidence>
<evidence type="ECO:0000313" key="6">
    <source>
        <dbReference type="Proteomes" id="UP000460272"/>
    </source>
</evidence>
<sequence>MTVLRVPHFLGEYLPELDLPLQGDDVILSDLPAGDTWVRLAALLAPVADAVAVAAGRGERPVVVSGDCTTAFGTVAGLQRAGIDPAVVWFDAHGDVQTLETTASGFVGGFALRMLLGYRPEWVASRLGLRPVPEHRVVLAGARDLDPPEVAYLEGSGISRAEVVGLASAQLPDGPLYVHLDLDVIDPIGVPGLRYPAPGGPNCAQVTAALSMLLATGRVAAVGIACTWHPGHDAAAAVGDRLESVLAAN</sequence>